<keyword evidence="4" id="KW-0547">Nucleotide-binding</keyword>
<reference evidence="10" key="1">
    <citation type="submission" date="2020-10" db="EMBL/GenBank/DDBJ databases">
        <title>Catharus ustulatus (Swainson's thrush) genome, bCatUst1, primary haplotype v2.</title>
        <authorList>
            <person name="Delmore K."/>
            <person name="Vafadar M."/>
            <person name="Formenti G."/>
            <person name="Chow W."/>
            <person name="Pelan S."/>
            <person name="Howe K."/>
            <person name="Rhie A."/>
            <person name="Mountcastle J."/>
            <person name="Haase B."/>
            <person name="Fedrigo O."/>
            <person name="Jarvis E.D."/>
        </authorList>
    </citation>
    <scope>NUCLEOTIDE SEQUENCE [LARGE SCALE GENOMIC DNA]</scope>
</reference>
<dbReference type="Ensembl" id="ENSCUST00005013546.1">
    <property type="protein sequence ID" value="ENSCUSP00005013017.1"/>
    <property type="gene ID" value="ENSCUSG00005008332.1"/>
</dbReference>
<keyword evidence="5" id="KW-0418">Kinase</keyword>
<dbReference type="CDD" id="cd05748">
    <property type="entry name" value="Ig_Titin_like"/>
    <property type="match status" value="1"/>
</dbReference>
<dbReference type="InterPro" id="IPR036116">
    <property type="entry name" value="FN3_sf"/>
</dbReference>
<evidence type="ECO:0000256" key="1">
    <source>
        <dbReference type="ARBA" id="ARBA00006692"/>
    </source>
</evidence>
<evidence type="ECO:0000313" key="10">
    <source>
        <dbReference type="Ensembl" id="ENSCUSP00005013017.1"/>
    </source>
</evidence>
<dbReference type="InterPro" id="IPR008271">
    <property type="entry name" value="Ser/Thr_kinase_AS"/>
</dbReference>
<feature type="domain" description="Protein kinase" evidence="8">
    <location>
        <begin position="218"/>
        <end position="472"/>
    </location>
</feature>
<dbReference type="GO" id="GO:0043065">
    <property type="term" value="P:positive regulation of apoptotic process"/>
    <property type="evidence" value="ECO:0007669"/>
    <property type="project" value="TreeGrafter"/>
</dbReference>
<dbReference type="GO" id="GO:0005634">
    <property type="term" value="C:nucleus"/>
    <property type="evidence" value="ECO:0007669"/>
    <property type="project" value="TreeGrafter"/>
</dbReference>
<evidence type="ECO:0000256" key="2">
    <source>
        <dbReference type="ARBA" id="ARBA00022527"/>
    </source>
</evidence>
<dbReference type="PANTHER" id="PTHR24342">
    <property type="entry name" value="SERINE/THREONINE-PROTEIN KINASE 17"/>
    <property type="match status" value="1"/>
</dbReference>
<evidence type="ECO:0000313" key="11">
    <source>
        <dbReference type="Proteomes" id="UP000694563"/>
    </source>
</evidence>
<dbReference type="SUPFAM" id="SSF48726">
    <property type="entry name" value="Immunoglobulin"/>
    <property type="match status" value="1"/>
</dbReference>
<protein>
    <submittedName>
        <fullName evidence="10">Uncharacterized protein</fullName>
    </submittedName>
</protein>
<dbReference type="GO" id="GO:0035556">
    <property type="term" value="P:intracellular signal transduction"/>
    <property type="evidence" value="ECO:0007669"/>
    <property type="project" value="TreeGrafter"/>
</dbReference>
<dbReference type="SUPFAM" id="SSF49265">
    <property type="entry name" value="Fibronectin type III"/>
    <property type="match status" value="1"/>
</dbReference>
<evidence type="ECO:0000256" key="5">
    <source>
        <dbReference type="ARBA" id="ARBA00022777"/>
    </source>
</evidence>
<organism evidence="10 11">
    <name type="scientific">Catharus ustulatus</name>
    <name type="common">Russet-backed thrush</name>
    <name type="synonym">Hylocichla ustulatus</name>
    <dbReference type="NCBI Taxonomy" id="91951"/>
    <lineage>
        <taxon>Eukaryota</taxon>
        <taxon>Metazoa</taxon>
        <taxon>Chordata</taxon>
        <taxon>Craniata</taxon>
        <taxon>Vertebrata</taxon>
        <taxon>Euteleostomi</taxon>
        <taxon>Archelosauria</taxon>
        <taxon>Archosauria</taxon>
        <taxon>Dinosauria</taxon>
        <taxon>Saurischia</taxon>
        <taxon>Theropoda</taxon>
        <taxon>Coelurosauria</taxon>
        <taxon>Aves</taxon>
        <taxon>Neognathae</taxon>
        <taxon>Neoaves</taxon>
        <taxon>Telluraves</taxon>
        <taxon>Australaves</taxon>
        <taxon>Passeriformes</taxon>
        <taxon>Turdidae</taxon>
        <taxon>Catharus</taxon>
    </lineage>
</organism>
<comment type="similarity">
    <text evidence="1">Belongs to the protein kinase superfamily. CAMK Ser/Thr protein kinase family.</text>
</comment>
<dbReference type="InterPro" id="IPR013098">
    <property type="entry name" value="Ig_I-set"/>
</dbReference>
<evidence type="ECO:0000259" key="8">
    <source>
        <dbReference type="PROSITE" id="PS50011"/>
    </source>
</evidence>
<keyword evidence="6" id="KW-0067">ATP-binding</keyword>
<evidence type="ECO:0000256" key="3">
    <source>
        <dbReference type="ARBA" id="ARBA00022679"/>
    </source>
</evidence>
<dbReference type="Proteomes" id="UP000694563">
    <property type="component" value="Chromosome 7"/>
</dbReference>
<evidence type="ECO:0000259" key="9">
    <source>
        <dbReference type="PROSITE" id="PS50853"/>
    </source>
</evidence>
<dbReference type="InterPro" id="IPR013783">
    <property type="entry name" value="Ig-like_fold"/>
</dbReference>
<evidence type="ECO:0000256" key="4">
    <source>
        <dbReference type="ARBA" id="ARBA00022741"/>
    </source>
</evidence>
<feature type="domain" description="Fibronectin type-III" evidence="9">
    <location>
        <begin position="91"/>
        <end position="184"/>
    </location>
</feature>
<dbReference type="InterPro" id="IPR036179">
    <property type="entry name" value="Ig-like_dom_sf"/>
</dbReference>
<dbReference type="Gene3D" id="3.30.200.20">
    <property type="entry name" value="Phosphorylase Kinase, domain 1"/>
    <property type="match status" value="1"/>
</dbReference>
<dbReference type="InterPro" id="IPR003961">
    <property type="entry name" value="FN3_dom"/>
</dbReference>
<keyword evidence="3" id="KW-0808">Transferase</keyword>
<dbReference type="InterPro" id="IPR000719">
    <property type="entry name" value="Prot_kinase_dom"/>
</dbReference>
<dbReference type="SMART" id="SM00220">
    <property type="entry name" value="S_TKc"/>
    <property type="match status" value="1"/>
</dbReference>
<dbReference type="AlphaFoldDB" id="A0A8C3UEM5"/>
<evidence type="ECO:0000256" key="7">
    <source>
        <dbReference type="ARBA" id="ARBA00023319"/>
    </source>
</evidence>
<dbReference type="FunFam" id="1.10.510.10:FF:000329">
    <property type="entry name" value="Titin a"/>
    <property type="match status" value="1"/>
</dbReference>
<dbReference type="PRINTS" id="PR00014">
    <property type="entry name" value="FNTYPEIII"/>
</dbReference>
<dbReference type="FunFam" id="3.30.200.20:FF:000286">
    <property type="entry name" value="Titin a"/>
    <property type="match status" value="1"/>
</dbReference>
<dbReference type="Pfam" id="PF07679">
    <property type="entry name" value="I-set"/>
    <property type="match status" value="1"/>
</dbReference>
<dbReference type="Gene3D" id="1.10.510.10">
    <property type="entry name" value="Transferase(Phosphotransferase) domain 1"/>
    <property type="match status" value="1"/>
</dbReference>
<name>A0A8C3UEM5_CATUS</name>
<dbReference type="CDD" id="cd00063">
    <property type="entry name" value="FN3"/>
    <property type="match status" value="1"/>
</dbReference>
<dbReference type="Gene3D" id="2.60.40.10">
    <property type="entry name" value="Immunoglobulins"/>
    <property type="match status" value="2"/>
</dbReference>
<dbReference type="Pfam" id="PF00041">
    <property type="entry name" value="fn3"/>
    <property type="match status" value="1"/>
</dbReference>
<dbReference type="Pfam" id="PF00069">
    <property type="entry name" value="Pkinase"/>
    <property type="match status" value="1"/>
</dbReference>
<evidence type="ECO:0000256" key="6">
    <source>
        <dbReference type="ARBA" id="ARBA00022840"/>
    </source>
</evidence>
<sequence>MGAVHALRGEVVSIKIPFSGKPPPVITWQKGQDLIDTNGHYQVIVTRSFTSLVFPNGVDRKDAGFYIVCAKNRFGIDQKTVELDVADVPDPPRGLKVTDVSRDSVNLTWNEPATDGGSRIINYIIEKRATTAERWIRVAQARDTRYTVVNLFGKTTYQFRVIAENKFGQSQPSEPTDPIVTKEDKTRVMNYDEEVDETREITEAKAAHYSTKELYDKYMIAEELGRGQFGIAHRCVEAVSKKTYLAKFVKVKGADQVLVKKEISILNIARHKNILYLHESFESLEELVMIFEFISGVDIFERISTASFELNEREIVSYVRQVCDALEFLHRHSIGHFDIKPDNIIYLTRRSSVIKIVEFGQARQLRPGDGFRLQFTSPEYYAPEVHHHDLVSTATDMWSVGALTYILLSGLNPFIAETNQQVIENILNAEYSFEDEAFKEISIEAMDFIDRLLVKERKSRMTAAEALNHVWLKQQTEKTSTKSIKTLRHRRYYQTLVKKEWNTVVSVARISCGGSTQVTWYFGMRQLESNEKYEIKYED</sequence>
<accession>A0A8C3UEM5</accession>
<reference evidence="10" key="3">
    <citation type="submission" date="2025-09" db="UniProtKB">
        <authorList>
            <consortium name="Ensembl"/>
        </authorList>
    </citation>
    <scope>IDENTIFICATION</scope>
</reference>
<dbReference type="InterPro" id="IPR011009">
    <property type="entry name" value="Kinase-like_dom_sf"/>
</dbReference>
<dbReference type="CDD" id="cd14104">
    <property type="entry name" value="STKc_Titin"/>
    <property type="match status" value="1"/>
</dbReference>
<dbReference type="FunFam" id="2.60.40.10:FF:000127">
    <property type="entry name" value="titin isoform X1"/>
    <property type="match status" value="1"/>
</dbReference>
<keyword evidence="7" id="KW-0393">Immunoglobulin domain</keyword>
<proteinExistence type="inferred from homology"/>
<dbReference type="PROSITE" id="PS00108">
    <property type="entry name" value="PROTEIN_KINASE_ST"/>
    <property type="match status" value="1"/>
</dbReference>
<reference evidence="10" key="2">
    <citation type="submission" date="2025-08" db="UniProtKB">
        <authorList>
            <consortium name="Ensembl"/>
        </authorList>
    </citation>
    <scope>IDENTIFICATION</scope>
</reference>
<keyword evidence="11" id="KW-1185">Reference proteome</keyword>
<dbReference type="SUPFAM" id="SSF56112">
    <property type="entry name" value="Protein kinase-like (PK-like)"/>
    <property type="match status" value="1"/>
</dbReference>
<dbReference type="PROSITE" id="PS50853">
    <property type="entry name" value="FN3"/>
    <property type="match status" value="1"/>
</dbReference>
<keyword evidence="2" id="KW-0723">Serine/threonine-protein kinase</keyword>
<dbReference type="GO" id="GO:0004674">
    <property type="term" value="F:protein serine/threonine kinase activity"/>
    <property type="evidence" value="ECO:0007669"/>
    <property type="project" value="UniProtKB-KW"/>
</dbReference>
<dbReference type="SMART" id="SM00060">
    <property type="entry name" value="FN3"/>
    <property type="match status" value="1"/>
</dbReference>
<dbReference type="FunFam" id="2.60.40.10:FF:000673">
    <property type="entry name" value="Titin a"/>
    <property type="match status" value="1"/>
</dbReference>
<dbReference type="PANTHER" id="PTHR24342:SF20">
    <property type="entry name" value="MYOSIN LIGHT CHAIN KINASE, SMOOTH MUSCLE"/>
    <property type="match status" value="1"/>
</dbReference>
<dbReference type="PROSITE" id="PS50011">
    <property type="entry name" value="PROTEIN_KINASE_DOM"/>
    <property type="match status" value="1"/>
</dbReference>
<dbReference type="GO" id="GO:0005524">
    <property type="term" value="F:ATP binding"/>
    <property type="evidence" value="ECO:0007669"/>
    <property type="project" value="UniProtKB-KW"/>
</dbReference>